<dbReference type="SUPFAM" id="SSF56935">
    <property type="entry name" value="Porins"/>
    <property type="match status" value="1"/>
</dbReference>
<accession>A0A1J5RL22</accession>
<evidence type="ECO:0000256" key="1">
    <source>
        <dbReference type="SAM" id="Coils"/>
    </source>
</evidence>
<protein>
    <recommendedName>
        <fullName evidence="3">Porin domain-containing protein</fullName>
    </recommendedName>
</protein>
<dbReference type="Pfam" id="PF11336">
    <property type="entry name" value="DUF3138"/>
    <property type="match status" value="1"/>
</dbReference>
<proteinExistence type="predicted"/>
<dbReference type="AlphaFoldDB" id="A0A1J5RL22"/>
<name>A0A1J5RL22_9ZZZZ</name>
<evidence type="ECO:0008006" key="3">
    <source>
        <dbReference type="Google" id="ProtNLM"/>
    </source>
</evidence>
<reference evidence="2" key="1">
    <citation type="submission" date="2016-10" db="EMBL/GenBank/DDBJ databases">
        <title>Sequence of Gallionella enrichment culture.</title>
        <authorList>
            <person name="Poehlein A."/>
            <person name="Muehling M."/>
            <person name="Daniel R."/>
        </authorList>
    </citation>
    <scope>NUCLEOTIDE SEQUENCE</scope>
</reference>
<sequence length="488" mass="51610">MQKKVKTKFGLSMVALSLGFAPALAHADTNAQILKELKALQAQVEQLQAKVQAQDAQLKAQDATVQAQGATLKAQQGQVAGAAAAADDASTQADHNAVQITGLKGAAKRTGMDGMTVTGMIAPAYVYNQDRQTSSFVFLNRSNASAGGATIYNYDNSSFGMANIQFQKVMSDGTKWTLNLVPDRGAGSVMNGSSIINEASVSMPINGDSDTRFIAGQIPDWEGYEYVFDNQTYAVTHNLLYDFTELTAYTGAGVDVTNGNLEWKALLANVNSPRYYYNNAGIGGRAPALVARFDYSLPGYDSAGVGGWALVGKLPNSSTAVPNGASTATMAELDTYLNKGAWGWYGQIGYGKQAQAAYNGGDAKWWGASATATYNFTPRLLGFARADYLNDSTNGGGLPGGWLYQFADSVNGLGPDQNCLAAGNTNCSGVNRYALSVGTDYQISKSTKLKLEYRYDGANGAVFQKGPDSNPTYVKNNSLIAAGLAVNF</sequence>
<organism evidence="2">
    <name type="scientific">mine drainage metagenome</name>
    <dbReference type="NCBI Taxonomy" id="410659"/>
    <lineage>
        <taxon>unclassified sequences</taxon>
        <taxon>metagenomes</taxon>
        <taxon>ecological metagenomes</taxon>
    </lineage>
</organism>
<feature type="coiled-coil region" evidence="1">
    <location>
        <begin position="30"/>
        <end position="64"/>
    </location>
</feature>
<keyword evidence="1" id="KW-0175">Coiled coil</keyword>
<evidence type="ECO:0000313" key="2">
    <source>
        <dbReference type="EMBL" id="OIQ92679.1"/>
    </source>
</evidence>
<comment type="caution">
    <text evidence="2">The sequence shown here is derived from an EMBL/GenBank/DDBJ whole genome shotgun (WGS) entry which is preliminary data.</text>
</comment>
<gene>
    <name evidence="2" type="ORF">GALL_254170</name>
</gene>
<dbReference type="InterPro" id="IPR021485">
    <property type="entry name" value="DUF3138"/>
</dbReference>
<dbReference type="EMBL" id="MLJW01000226">
    <property type="protein sequence ID" value="OIQ92679.1"/>
    <property type="molecule type" value="Genomic_DNA"/>
</dbReference>